<sequence>MIDKMKIKQDQWKKTEPKTLDIQVKPNENKKPKIGNKIVISTKNTSNQTKLTMGTVIEINNDSFKIKTEEEIEENTELQYKITNNTPSIANPREKINNYIENNDLTNLVLEAGKLHGHICPMVVLGVKVGVDGLKQLEIDHQGMEDIIVLIETNSCFSDGIQLSTGCTFGNNALIYRDYGKTAATIIKRNEIAIRYNYKAYNYIEEEYPETHKLFEKVVKKREGTEKQQKQLQEKWRKIALEQLNKPIEELFKIEKTENTSHLNLPKKAPIFEDKYCNKCEEKIMAPKTTQKNGKTQCIPCSNTNYLQLDGSGLKEINK</sequence>
<dbReference type="AlphaFoldDB" id="A0A1Y3GC64"/>
<dbReference type="PANTHER" id="PTHR39418:SF1">
    <property type="entry name" value="DEHYDROGENASE"/>
    <property type="match status" value="1"/>
</dbReference>
<reference evidence="2 3" key="1">
    <citation type="submission" date="2016-12" db="EMBL/GenBank/DDBJ databases">
        <title>Discovery of methanogenic haloarchaea.</title>
        <authorList>
            <person name="Sorokin D.Y."/>
            <person name="Makarova K.S."/>
            <person name="Abbas B."/>
            <person name="Ferrer M."/>
            <person name="Golyshin P.N."/>
        </authorList>
    </citation>
    <scope>NUCLEOTIDE SEQUENCE [LARGE SCALE GENOMIC DNA]</scope>
    <source>
        <strain evidence="2">AMET1</strain>
    </source>
</reference>
<dbReference type="EMBL" id="MRZU01000003">
    <property type="protein sequence ID" value="OUJ19051.1"/>
    <property type="molecule type" value="Genomic_DNA"/>
</dbReference>
<name>A0A1Y3GC64_9EURY</name>
<evidence type="ECO:0000313" key="2">
    <source>
        <dbReference type="EMBL" id="OUJ19051.1"/>
    </source>
</evidence>
<organism evidence="2 3">
    <name type="scientific">Methanonatronarchaeum thermophilum</name>
    <dbReference type="NCBI Taxonomy" id="1927129"/>
    <lineage>
        <taxon>Archaea</taxon>
        <taxon>Methanobacteriati</taxon>
        <taxon>Methanobacteriota</taxon>
        <taxon>Methanonatronarchaeia</taxon>
        <taxon>Methanonatronarchaeales</taxon>
        <taxon>Methanonatronarchaeaceae</taxon>
        <taxon>Methanonatronarchaeum</taxon>
    </lineage>
</organism>
<gene>
    <name evidence="2" type="ORF">AMET1_0703</name>
</gene>
<evidence type="ECO:0000313" key="3">
    <source>
        <dbReference type="Proteomes" id="UP000195137"/>
    </source>
</evidence>
<dbReference type="Gene3D" id="3.30.1330.130">
    <property type="match status" value="1"/>
</dbReference>
<dbReference type="InterPro" id="IPR003814">
    <property type="entry name" value="FmdEsu_dom"/>
</dbReference>
<keyword evidence="3" id="KW-1185">Reference proteome</keyword>
<comment type="caution">
    <text evidence="2">The sequence shown here is derived from an EMBL/GenBank/DDBJ whole genome shotgun (WGS) entry which is preliminary data.</text>
</comment>
<accession>A0A1Y3GC64</accession>
<dbReference type="Proteomes" id="UP000195137">
    <property type="component" value="Unassembled WGS sequence"/>
</dbReference>
<proteinExistence type="predicted"/>
<dbReference type="InterPro" id="IPR053194">
    <property type="entry name" value="tRNA_methyltr_O"/>
</dbReference>
<dbReference type="PANTHER" id="PTHR39418">
    <property type="entry name" value="DEHYDROGENASE-RELATED"/>
    <property type="match status" value="1"/>
</dbReference>
<evidence type="ECO:0000259" key="1">
    <source>
        <dbReference type="Pfam" id="PF02663"/>
    </source>
</evidence>
<dbReference type="SUPFAM" id="SSF143555">
    <property type="entry name" value="FwdE-like"/>
    <property type="match status" value="1"/>
</dbReference>
<protein>
    <submittedName>
        <fullName evidence="2">Formylmethanofuran dehydrogenase subunit E</fullName>
    </submittedName>
</protein>
<feature type="domain" description="Formylmethanofuran dehydrogenase subunit E" evidence="1">
    <location>
        <begin position="116"/>
        <end position="253"/>
    </location>
</feature>
<dbReference type="Pfam" id="PF02663">
    <property type="entry name" value="FmdE"/>
    <property type="match status" value="1"/>
</dbReference>